<evidence type="ECO:0000313" key="5">
    <source>
        <dbReference type="Proteomes" id="UP001225316"/>
    </source>
</evidence>
<keyword evidence="5" id="KW-1185">Reference proteome</keyword>
<dbReference type="NCBIfam" id="TIGR03696">
    <property type="entry name" value="Rhs_assc_core"/>
    <property type="match status" value="1"/>
</dbReference>
<dbReference type="Gene3D" id="2.180.10.10">
    <property type="entry name" value="RHS repeat-associated core"/>
    <property type="match status" value="4"/>
</dbReference>
<feature type="domain" description="DUF6531" evidence="2">
    <location>
        <begin position="723"/>
        <end position="781"/>
    </location>
</feature>
<dbReference type="InterPro" id="IPR050708">
    <property type="entry name" value="T6SS_VgrG/RHS"/>
</dbReference>
<dbReference type="InterPro" id="IPR056823">
    <property type="entry name" value="TEN-like_YD-shell"/>
</dbReference>
<dbReference type="CDD" id="cd20745">
    <property type="entry name" value="FIX_RhsA_AHH_HNH-like"/>
    <property type="match status" value="1"/>
</dbReference>
<dbReference type="InterPro" id="IPR045351">
    <property type="entry name" value="DUF6531"/>
</dbReference>
<comment type="caution">
    <text evidence="4">The sequence shown here is derived from an EMBL/GenBank/DDBJ whole genome shotgun (WGS) entry which is preliminary data.</text>
</comment>
<organism evidence="4 5">
    <name type="scientific">Thalassobacterium maritimum</name>
    <dbReference type="NCBI Taxonomy" id="3041265"/>
    <lineage>
        <taxon>Bacteria</taxon>
        <taxon>Pseudomonadati</taxon>
        <taxon>Verrucomicrobiota</taxon>
        <taxon>Opitutia</taxon>
        <taxon>Puniceicoccales</taxon>
        <taxon>Coraliomargaritaceae</taxon>
        <taxon>Thalassobacterium</taxon>
    </lineage>
</organism>
<feature type="domain" description="Teneurin-like YD-shell" evidence="3">
    <location>
        <begin position="893"/>
        <end position="1026"/>
    </location>
</feature>
<protein>
    <submittedName>
        <fullName evidence="4">RHS repeat-associated core domain-containing protein</fullName>
    </submittedName>
</protein>
<dbReference type="InterPro" id="IPR022385">
    <property type="entry name" value="Rhs_assc_core"/>
</dbReference>
<dbReference type="InterPro" id="IPR031325">
    <property type="entry name" value="RHS_repeat"/>
</dbReference>
<dbReference type="Pfam" id="PF25023">
    <property type="entry name" value="TEN_YD-shell"/>
    <property type="match status" value="1"/>
</dbReference>
<evidence type="ECO:0000259" key="2">
    <source>
        <dbReference type="Pfam" id="PF20148"/>
    </source>
</evidence>
<name>A0ABU1ANZ5_9BACT</name>
<proteinExistence type="predicted"/>
<dbReference type="Proteomes" id="UP001225316">
    <property type="component" value="Unassembled WGS sequence"/>
</dbReference>
<keyword evidence="1" id="KW-0677">Repeat</keyword>
<dbReference type="EMBL" id="JARXHW010000001">
    <property type="protein sequence ID" value="MDQ8205894.1"/>
    <property type="molecule type" value="Genomic_DNA"/>
</dbReference>
<accession>A0ABU1ANZ5</accession>
<reference evidence="4 5" key="1">
    <citation type="submission" date="2023-04" db="EMBL/GenBank/DDBJ databases">
        <title>A novel bacteria isolated from coastal sediment.</title>
        <authorList>
            <person name="Liu X.-J."/>
            <person name="Du Z.-J."/>
        </authorList>
    </citation>
    <scope>NUCLEOTIDE SEQUENCE [LARGE SCALE GENOMIC DNA]</scope>
    <source>
        <strain evidence="4 5">SDUM461003</strain>
    </source>
</reference>
<dbReference type="RefSeq" id="WP_308947851.1">
    <property type="nucleotide sequence ID" value="NZ_JARXHW010000001.1"/>
</dbReference>
<dbReference type="Pfam" id="PF20148">
    <property type="entry name" value="DUF6531"/>
    <property type="match status" value="1"/>
</dbReference>
<dbReference type="PANTHER" id="PTHR32305">
    <property type="match status" value="1"/>
</dbReference>
<dbReference type="Pfam" id="PF05593">
    <property type="entry name" value="RHS_repeat"/>
    <property type="match status" value="2"/>
</dbReference>
<evidence type="ECO:0000313" key="4">
    <source>
        <dbReference type="EMBL" id="MDQ8205894.1"/>
    </source>
</evidence>
<evidence type="ECO:0000259" key="3">
    <source>
        <dbReference type="Pfam" id="PF25023"/>
    </source>
</evidence>
<sequence length="2083" mass="230345">MNILKETSLLVAALIGFSVLPSQGNPLWEDVSREGVGIVGVGSVEEASANSLQEESSTSFQMMSLTVPESISAEVQSLADALEGDPVRIFNYVRNNIDYEAYHGLRKGASLTLLEGAGNDFDQCLLLGELLTASGITDYSYIYRGQRVDYDYLVDWIGLADEPFPGETFIDAYGQAITDAYPGGQDNGVGDYVAKRATFAGTLLSSRGLDGYNGNVAVWFPDFPSTANVVIKRMYVALTVGGTTYDLDPSYKTYETIDGVDALLSSAGYDRSQLLTDAGGNAGAGYIQNLSNTNISSYLDTLSADLVQELEDEYPDITFREVISGRRISIDNIESLSEAFPLPKVFFGSATTWSDITQIPNSLKTKVRFQVSGGIDATLYTSELEGKKITLDFSGNTVRLRLDDGAPIDTATVSGATFDMTATVTHPGTLGSKSETKTYKKNDGFAYAIIYGFAPSGRLLQKRYDQLNAYLDDGKADDSREVRTELLNIMGLTWMYQTELCNSILASQNDVLHVAHHRFGRMSQEEGFYVDVGLQLSSSVASDGVFDDGRRDNVFHLGSLFASAMEHGIIEQMQPGSSAISTVNILRKANADGQRLYLTDSTNWNTGTNVKSKLSGYSSSLKGEFQDYILNDDAKMFLPKNFGVSQDQWSGSGWVIRSPTQAGMIISGGYSGGYSTNYGYVSSPNISTSSYYNPTYTYNPPSIPAIKPYVPPSYTTPSFYGSDPVDMATGAFTFSHTDLETGVDPSPRGLSFARHYSSSGNDRDRQNLGYGWTHMFHMRAAERTAIEESLGLGTYQQAASILTATLVASDLYRHSASPKEWGVSALTVGWYLDSLINNAVSITIGNNSFQFIKQPDGSYEPPASSTMQLSKDGGGNYVLSRQHGNSIYFEPTQDVDDESLRVERIEDPDGNVMSFEYYADDRINYVEDAFGRRYTITYYTSGVNIDRIKRITDSTDNRFVEYRYDSEGNLDRITDPEGKYFYFDYEVAGDPSATVASEHRIVRMRNHDDETITQNVYDELGRVVEQYLHGDQSKTWKLSYTGVENYEEDPEGGITTYFYDERGRSTGKLDAEGNLSTWVYDGQDRIVQKISAEGETTKYYYDNDHNLIQIDYPLGGGSTINQYDSYNRLDLVTDPDGNETDYVYFSSGVNSDKNRPEFVIDEEGTTAFEYVASGAGVGHVWKVTDDDGLTTENAYDSYGQPDWTKAPGGYQTDFQYTSRGDLDYLVDPNGTKTDYSYNARRQVTQVIYDQGGADEATEDRQYDNMGNLQSIILPQDNDSQRVKQTFDYSPTEKLTHEFLSNETASEGDDQIGEYVLDGRDWITQSYDAENRETLTVYYKNKEVEQIVRPGARSSSFGFDGDGRLIEAIRPGSAANREYEYEYSVSDMLIGDVTDGYPKEVFTDADLEAVTKEYDRTGNLRFYKNKHAEVFEMRYDGLGRPTHVITPLDADNSRAHVTNYTHRGAPLLVTEPSGQTASYAYDPTSGRLSSIAYSNGAVTETVNFSEYDGNGNIEEISEGADTIQRDYDALNRVVEYTDVNGNSIGYRYYDSGNIAKIIYPGGSESGVGHVEYTYWKTGRLKQVIDKLDSVSSPRITQLYWHADGRLDRLVRPNGTERQIQYDAAGRPQIVEEFSAAGQLIALYKNNYFPSDELEWIYQLPQSQSSAAPSVVNSMTYNEDNQLATFEGQSVTHDADGNMTYGPLPDGTFATYDYDTRNRLESADGISYSYDPEGERKALSGNGSSVSYVNENNLGLSKLIQRTKDGQTVRYVWGVGLLYEVDGSGSATYYHYDNVGSTIALSNDAAQVIERIEYSPFGAHTYRQRTSGFEGALHDTPFLWTGFFGNQTDENGLVYLRNRYYNPTTRRFVNSDPAREAWNWYAYAGGNPMSFVDPTGLGLSSALDSVQTGLSFLGLIPVVGNVFDVVNAGISAGRGNYADAALNLAASLPGVGQAATGAKFAGVGFGLTKFSKATNTLARNVDNVPASLLRGNADTSVYLGLRNGQPVYTGISKDIAKRQAQHGDRFVLQNITSDPLTRRQARAIEQALINRNPGFENKINSISPKRDWYQEAVNWGESWLQSNGF</sequence>
<dbReference type="PANTHER" id="PTHR32305:SF15">
    <property type="entry name" value="PROTEIN RHSA-RELATED"/>
    <property type="match status" value="1"/>
</dbReference>
<dbReference type="InterPro" id="IPR006530">
    <property type="entry name" value="YD"/>
</dbReference>
<evidence type="ECO:0000256" key="1">
    <source>
        <dbReference type="ARBA" id="ARBA00022737"/>
    </source>
</evidence>
<gene>
    <name evidence="4" type="ORF">QEH52_00090</name>
</gene>
<dbReference type="NCBIfam" id="TIGR01643">
    <property type="entry name" value="YD_repeat_2x"/>
    <property type="match status" value="1"/>
</dbReference>